<evidence type="ECO:0000256" key="5">
    <source>
        <dbReference type="SAM" id="MobiDB-lite"/>
    </source>
</evidence>
<dbReference type="PROSITE" id="PS00518">
    <property type="entry name" value="ZF_RING_1"/>
    <property type="match status" value="1"/>
</dbReference>
<name>A0A194XRN6_MOLSC</name>
<feature type="compositionally biased region" description="Basic and acidic residues" evidence="5">
    <location>
        <begin position="738"/>
        <end position="747"/>
    </location>
</feature>
<evidence type="ECO:0000313" key="7">
    <source>
        <dbReference type="EMBL" id="KUJ22392.1"/>
    </source>
</evidence>
<evidence type="ECO:0000256" key="2">
    <source>
        <dbReference type="ARBA" id="ARBA00022771"/>
    </source>
</evidence>
<reference evidence="7 8" key="1">
    <citation type="submission" date="2015-10" db="EMBL/GenBank/DDBJ databases">
        <title>Full genome of DAOMC 229536 Phialocephala scopiformis, a fungal endophyte of spruce producing the potent anti-insectan compound rugulosin.</title>
        <authorList>
            <consortium name="DOE Joint Genome Institute"/>
            <person name="Walker A.K."/>
            <person name="Frasz S.L."/>
            <person name="Seifert K.A."/>
            <person name="Miller J.D."/>
            <person name="Mondo S.J."/>
            <person name="Labutti K."/>
            <person name="Lipzen A."/>
            <person name="Dockter R."/>
            <person name="Kennedy M."/>
            <person name="Grigoriev I.V."/>
            <person name="Spatafora J.W."/>
        </authorList>
    </citation>
    <scope>NUCLEOTIDE SEQUENCE [LARGE SCALE GENOMIC DNA]</scope>
    <source>
        <strain evidence="7 8">CBS 120377</strain>
    </source>
</reference>
<feature type="compositionally biased region" description="Basic and acidic residues" evidence="5">
    <location>
        <begin position="30"/>
        <end position="46"/>
    </location>
</feature>
<dbReference type="CDD" id="cd16568">
    <property type="entry name" value="RING-HC_ScPSH1-like"/>
    <property type="match status" value="1"/>
</dbReference>
<dbReference type="STRING" id="149040.A0A194XRN6"/>
<keyword evidence="1" id="KW-0479">Metal-binding</keyword>
<keyword evidence="2 4" id="KW-0863">Zinc-finger</keyword>
<dbReference type="Proteomes" id="UP000070700">
    <property type="component" value="Unassembled WGS sequence"/>
</dbReference>
<dbReference type="PANTHER" id="PTHR23327">
    <property type="entry name" value="RING FINGER PROTEIN 127"/>
    <property type="match status" value="1"/>
</dbReference>
<dbReference type="GO" id="GO:0008270">
    <property type="term" value="F:zinc ion binding"/>
    <property type="evidence" value="ECO:0007669"/>
    <property type="project" value="UniProtKB-KW"/>
</dbReference>
<evidence type="ECO:0000259" key="6">
    <source>
        <dbReference type="PROSITE" id="PS50089"/>
    </source>
</evidence>
<evidence type="ECO:0000256" key="4">
    <source>
        <dbReference type="PROSITE-ProRule" id="PRU00175"/>
    </source>
</evidence>
<feature type="compositionally biased region" description="Basic and acidic residues" evidence="5">
    <location>
        <begin position="427"/>
        <end position="443"/>
    </location>
</feature>
<dbReference type="InterPro" id="IPR017907">
    <property type="entry name" value="Znf_RING_CS"/>
</dbReference>
<dbReference type="Pfam" id="PF13445">
    <property type="entry name" value="zf-RING_UBOX"/>
    <property type="match status" value="1"/>
</dbReference>
<evidence type="ECO:0000256" key="3">
    <source>
        <dbReference type="ARBA" id="ARBA00022833"/>
    </source>
</evidence>
<accession>A0A194XRN6</accession>
<dbReference type="PANTHER" id="PTHR23327:SF42">
    <property type="entry name" value="LON PEPTIDASE N-TERMINAL DOMAIN AND RING FINGER PROTEIN C14F5.10C"/>
    <property type="match status" value="1"/>
</dbReference>
<dbReference type="InterPro" id="IPR001841">
    <property type="entry name" value="Znf_RING"/>
</dbReference>
<organism evidence="7 8">
    <name type="scientific">Mollisia scopiformis</name>
    <name type="common">Conifer needle endophyte fungus</name>
    <name type="synonym">Phialocephala scopiformis</name>
    <dbReference type="NCBI Taxonomy" id="149040"/>
    <lineage>
        <taxon>Eukaryota</taxon>
        <taxon>Fungi</taxon>
        <taxon>Dikarya</taxon>
        <taxon>Ascomycota</taxon>
        <taxon>Pezizomycotina</taxon>
        <taxon>Leotiomycetes</taxon>
        <taxon>Helotiales</taxon>
        <taxon>Mollisiaceae</taxon>
        <taxon>Mollisia</taxon>
    </lineage>
</organism>
<dbReference type="GeneID" id="28827836"/>
<dbReference type="RefSeq" id="XP_018076747.1">
    <property type="nucleotide sequence ID" value="XM_018218110.1"/>
</dbReference>
<feature type="compositionally biased region" description="Polar residues" evidence="5">
    <location>
        <begin position="459"/>
        <end position="469"/>
    </location>
</feature>
<dbReference type="SUPFAM" id="SSF57850">
    <property type="entry name" value="RING/U-box"/>
    <property type="match status" value="1"/>
</dbReference>
<dbReference type="OrthoDB" id="6105938at2759"/>
<protein>
    <recommendedName>
        <fullName evidence="6">RING-type domain-containing protein</fullName>
    </recommendedName>
</protein>
<feature type="region of interest" description="Disordered" evidence="5">
    <location>
        <begin position="304"/>
        <end position="679"/>
    </location>
</feature>
<dbReference type="GO" id="GO:0061630">
    <property type="term" value="F:ubiquitin protein ligase activity"/>
    <property type="evidence" value="ECO:0007669"/>
    <property type="project" value="TreeGrafter"/>
</dbReference>
<proteinExistence type="predicted"/>
<feature type="region of interest" description="Disordered" evidence="5">
    <location>
        <begin position="1"/>
        <end position="56"/>
    </location>
</feature>
<feature type="compositionally biased region" description="Acidic residues" evidence="5">
    <location>
        <begin position="313"/>
        <end position="323"/>
    </location>
</feature>
<gene>
    <name evidence="7" type="ORF">LY89DRAFT_714205</name>
</gene>
<feature type="compositionally biased region" description="Polar residues" evidence="5">
    <location>
        <begin position="349"/>
        <end position="358"/>
    </location>
</feature>
<feature type="compositionally biased region" description="Low complexity" evidence="5">
    <location>
        <begin position="748"/>
        <end position="766"/>
    </location>
</feature>
<dbReference type="KEGG" id="psco:LY89DRAFT_714205"/>
<dbReference type="EMBL" id="KQ947406">
    <property type="protein sequence ID" value="KUJ22392.1"/>
    <property type="molecule type" value="Genomic_DNA"/>
</dbReference>
<feature type="compositionally biased region" description="Low complexity" evidence="5">
    <location>
        <begin position="549"/>
        <end position="559"/>
    </location>
</feature>
<feature type="compositionally biased region" description="Basic and acidic residues" evidence="5">
    <location>
        <begin position="590"/>
        <end position="621"/>
    </location>
</feature>
<feature type="domain" description="RING-type" evidence="6">
    <location>
        <begin position="82"/>
        <end position="123"/>
    </location>
</feature>
<dbReference type="InterPro" id="IPR013083">
    <property type="entry name" value="Znf_RING/FYVE/PHD"/>
</dbReference>
<dbReference type="PROSITE" id="PS50089">
    <property type="entry name" value="ZF_RING_2"/>
    <property type="match status" value="1"/>
</dbReference>
<evidence type="ECO:0000313" key="8">
    <source>
        <dbReference type="Proteomes" id="UP000070700"/>
    </source>
</evidence>
<dbReference type="Gene3D" id="3.30.40.10">
    <property type="entry name" value="Zinc/RING finger domain, C3HC4 (zinc finger)"/>
    <property type="match status" value="1"/>
</dbReference>
<keyword evidence="8" id="KW-1185">Reference proteome</keyword>
<keyword evidence="3" id="KW-0862">Zinc</keyword>
<sequence length="775" mass="87250">MSSRPRFDAAAQNSNPTYKASLTPPSSKSSMKEKKQVSVRDRDSGSRETTPTAKSGVMIKSDTQLATAFRSDLMNIKSTVTCSICDQLLYEPYTLACGHTYCYSCLCNWFVPNKHKKTCPECRARVKQIPTPNYIVKSIVDVFTKQIELMPADENPEQHVQRRAEEIAEVEKDRHNPAGLFKGTFSRGPRRKRLFRDEEDGGVLRCPGCGHEHEGGPACAICGEEIDEYPYDFSDFDEDDADLEIEDIDNLELDLDADEINAEFADMHGHHHFIDLPNFGPAAPHLGNMYGHRFLHPAVLEEVSDLSNSEGSENIDSEEDDNSLDGFVVQDDDDEEPIRVPNNRRGRPTATQHFTIDLTSDDESDEGGAISNGRLRRRRGSQRSTPPPAVPNALSISDGSAHESDFDETLSEAEQRLQNAGWSPLDNGHDSEIEIRMPYDHDYPAYGTSEDDEHGDGASDTTNTSTIGGNVNYHERERREEDDLSDSSHSETPTYHGGNYPRDTSPFYRGNYAGQYQYLGEEEEDDEVTNGYSTNTSGVMDRDGDTEMSASSRSRSSSSVTPNPYATAYDEVFYAREGSEPVTEYGDDYGDAHESEPEYHPREARDVSEQRTDYGEDRQLDSESDYGYMTPAHTYVANAVHEPEPEAESSDSSIRPPNRRQPRQPRQYLAPSREGVQVHNYHYNPFVPLATESRQRMERGSRANPICFDDAGDDWEGDVRSIIEPSSRTRRMTAYRDMPTRRIDPLRSSRSPSASRVMSSSYRNSRYAPQYSRRG</sequence>
<dbReference type="InParanoid" id="A0A194XRN6"/>
<feature type="compositionally biased region" description="Basic and acidic residues" evidence="5">
    <location>
        <begin position="473"/>
        <end position="489"/>
    </location>
</feature>
<dbReference type="InterPro" id="IPR027370">
    <property type="entry name" value="Znf-RING_euk"/>
</dbReference>
<evidence type="ECO:0000256" key="1">
    <source>
        <dbReference type="ARBA" id="ARBA00022723"/>
    </source>
</evidence>
<feature type="region of interest" description="Disordered" evidence="5">
    <location>
        <begin position="730"/>
        <end position="775"/>
    </location>
</feature>
<feature type="compositionally biased region" description="Polar residues" evidence="5">
    <location>
        <begin position="11"/>
        <end position="25"/>
    </location>
</feature>
<dbReference type="AlphaFoldDB" id="A0A194XRN6"/>
<dbReference type="SMART" id="SM00184">
    <property type="entry name" value="RING"/>
    <property type="match status" value="1"/>
</dbReference>